<keyword evidence="12" id="KW-0472">Membrane</keyword>
<dbReference type="Pfam" id="PF02518">
    <property type="entry name" value="HATPase_c"/>
    <property type="match status" value="1"/>
</dbReference>
<dbReference type="EMBL" id="CP000806">
    <property type="protein sequence ID" value="ACB51725.1"/>
    <property type="molecule type" value="Genomic_DNA"/>
</dbReference>
<dbReference type="CDD" id="cd16922">
    <property type="entry name" value="HATPase_EvgS-ArcB-TorS-like"/>
    <property type="match status" value="1"/>
</dbReference>
<evidence type="ECO:0000256" key="12">
    <source>
        <dbReference type="SAM" id="Phobius"/>
    </source>
</evidence>
<protein>
    <recommendedName>
        <fullName evidence="9">Circadian input-output histidine kinase CikA</fullName>
        <ecNumber evidence="4">2.7.13.3</ecNumber>
    </recommendedName>
</protein>
<evidence type="ECO:0000313" key="17">
    <source>
        <dbReference type="Proteomes" id="UP000001203"/>
    </source>
</evidence>
<evidence type="ECO:0000256" key="5">
    <source>
        <dbReference type="ARBA" id="ARBA00022553"/>
    </source>
</evidence>
<evidence type="ECO:0000259" key="14">
    <source>
        <dbReference type="PROSITE" id="PS50110"/>
    </source>
</evidence>
<dbReference type="Proteomes" id="UP000001203">
    <property type="component" value="Chromosome circular"/>
</dbReference>
<keyword evidence="8" id="KW-0902">Two-component regulatory system</keyword>
<dbReference type="GO" id="GO:0000155">
    <property type="term" value="F:phosphorelay sensor kinase activity"/>
    <property type="evidence" value="ECO:0007669"/>
    <property type="project" value="InterPro"/>
</dbReference>
<evidence type="ECO:0000256" key="10">
    <source>
        <dbReference type="PROSITE-ProRule" id="PRU00169"/>
    </source>
</evidence>
<dbReference type="GO" id="GO:0016020">
    <property type="term" value="C:membrane"/>
    <property type="evidence" value="ECO:0007669"/>
    <property type="project" value="UniProtKB-SubCell"/>
</dbReference>
<organism evidence="16 17">
    <name type="scientific">Crocosphaera subtropica (strain ATCC 51142 / BH68)</name>
    <name type="common">Cyanothece sp. (strain ATCC 51142)</name>
    <dbReference type="NCBI Taxonomy" id="43989"/>
    <lineage>
        <taxon>Bacteria</taxon>
        <taxon>Bacillati</taxon>
        <taxon>Cyanobacteriota</taxon>
        <taxon>Cyanophyceae</taxon>
        <taxon>Oscillatoriophycideae</taxon>
        <taxon>Chroococcales</taxon>
        <taxon>Aphanothecaceae</taxon>
        <taxon>Crocosphaera</taxon>
        <taxon>Crocosphaera subtropica</taxon>
    </lineage>
</organism>
<feature type="transmembrane region" description="Helical" evidence="12">
    <location>
        <begin position="280"/>
        <end position="302"/>
    </location>
</feature>
<feature type="domain" description="Histidine kinase" evidence="13">
    <location>
        <begin position="388"/>
        <end position="617"/>
    </location>
</feature>
<dbReference type="Gene3D" id="3.30.565.10">
    <property type="entry name" value="Histidine kinase-like ATPase, C-terminal domain"/>
    <property type="match status" value="1"/>
</dbReference>
<dbReference type="PROSITE" id="PS50109">
    <property type="entry name" value="HIS_KIN"/>
    <property type="match status" value="1"/>
</dbReference>
<dbReference type="InterPro" id="IPR004358">
    <property type="entry name" value="Sig_transdc_His_kin-like_C"/>
</dbReference>
<dbReference type="eggNOG" id="COG0745">
    <property type="taxonomic scope" value="Bacteria"/>
</dbReference>
<dbReference type="InterPro" id="IPR003660">
    <property type="entry name" value="HAMP_dom"/>
</dbReference>
<keyword evidence="5 10" id="KW-0597">Phosphoprotein</keyword>
<dbReference type="InterPro" id="IPR003661">
    <property type="entry name" value="HisK_dim/P_dom"/>
</dbReference>
<dbReference type="SMART" id="SM00388">
    <property type="entry name" value="HisKA"/>
    <property type="match status" value="1"/>
</dbReference>
<keyword evidence="6" id="KW-0808">Transferase</keyword>
<dbReference type="Pfam" id="PF00072">
    <property type="entry name" value="Response_reg"/>
    <property type="match status" value="1"/>
</dbReference>
<evidence type="ECO:0000256" key="6">
    <source>
        <dbReference type="ARBA" id="ARBA00022679"/>
    </source>
</evidence>
<feature type="coiled-coil region" evidence="11">
    <location>
        <begin position="354"/>
        <end position="384"/>
    </location>
</feature>
<dbReference type="PANTHER" id="PTHR43047">
    <property type="entry name" value="TWO-COMPONENT HISTIDINE PROTEIN KINASE"/>
    <property type="match status" value="1"/>
</dbReference>
<dbReference type="InterPro" id="IPR001789">
    <property type="entry name" value="Sig_transdc_resp-reg_receiver"/>
</dbReference>
<dbReference type="CDD" id="cd00082">
    <property type="entry name" value="HisKA"/>
    <property type="match status" value="1"/>
</dbReference>
<feature type="modified residue" description="4-aspartylphosphate" evidence="10">
    <location>
        <position position="692"/>
    </location>
</feature>
<evidence type="ECO:0000259" key="15">
    <source>
        <dbReference type="PROSITE" id="PS50885"/>
    </source>
</evidence>
<dbReference type="Gene3D" id="6.10.340.10">
    <property type="match status" value="1"/>
</dbReference>
<dbReference type="SUPFAM" id="SSF47384">
    <property type="entry name" value="Homodimeric domain of signal transducing histidine kinase"/>
    <property type="match status" value="1"/>
</dbReference>
<keyword evidence="17" id="KW-1185">Reference proteome</keyword>
<dbReference type="SMART" id="SM00387">
    <property type="entry name" value="HATPase_c"/>
    <property type="match status" value="1"/>
</dbReference>
<proteinExistence type="inferred from homology"/>
<gene>
    <name evidence="16" type="ordered locus">cce_2375</name>
</gene>
<keyword evidence="11" id="KW-0175">Coiled coil</keyword>
<comment type="subcellular location">
    <subcellularLocation>
        <location evidence="2">Membrane</location>
    </subcellularLocation>
</comment>
<sequence length="848" mass="97607">MKDKQSLLKKISHRIILLSAISLIGFINSIVISYILVTKQIEKSLEQISEQKISTFQLFFETLTTNVLRNRILAHNATQAQKEELLRQIRWRNPAILDVLLVENNGQVVAQSSRSLRPQINHITQQPWLSELQDITQVWFGLVTYELNNYSVTMVVKLTDKLGLPYDNLNLVTRIDLTELLRQLVNQQAGDNNIYIIDQSQQVQRIIVHQDISLLNNKNINTHQIDWNHLEELNIEISPSEELVFAYHKRFDVSVSEPWLKSLQNLVWIVTIEQPLLETILPFLPLFLILIIILFIVIVIVFKIIRFLKFRVITPIKNLQVAVHQINNNQFDLQLNIDTNDELQELSDGFKEMAQALKNSFATLEKKVKERTKQLEKANQAKREFLGNINHELRTPLNLIIGYIDRLYQDGYLNNEQKKQLDIIDRNSQHLLSLINQILDISKIESGHITLQENSFNLSQLLTNLQEVFNLSCYSKGLNLILENKIEDKLNYIYADKNKLKQILINLLHNAVKFTDKGMIKISAEVSNHRSLHYSKNQPNYTLRIQVKDTGKGIAREEISQLFKAFEQTQTGRNLNQGTGLGLYISHQFIKLMGGNITVESSPHSGTTFTLEIPVKLSQKDLILSQPTVKKVIGLANHQTHYRILVVDDDLESRDLLVNMLLSVGLSVQAANNGQEAISLWQQWQPHLIWMDLQMPIIDGCKATQHIKKASHSQFPYIILVTADASETVRKKALFCGCDDFVAKPYHGAIIWEKMTQYLGLQYIYEQDKDQDQTPSFPDINSVDLVGIPREWLSQIYQASLHLQGKKVLALIQEIAKSHPILAQYLTQLAEGYQFEKIINLLEDYYSN</sequence>
<dbReference type="CDD" id="cd17546">
    <property type="entry name" value="REC_hyHK_CKI1_RcsC-like"/>
    <property type="match status" value="1"/>
</dbReference>
<dbReference type="SUPFAM" id="SSF158472">
    <property type="entry name" value="HAMP domain-like"/>
    <property type="match status" value="1"/>
</dbReference>
<dbReference type="eggNOG" id="COG2205">
    <property type="taxonomic scope" value="Bacteria"/>
</dbReference>
<evidence type="ECO:0000256" key="8">
    <source>
        <dbReference type="ARBA" id="ARBA00023012"/>
    </source>
</evidence>
<feature type="transmembrane region" description="Helical" evidence="12">
    <location>
        <begin position="15"/>
        <end position="37"/>
    </location>
</feature>
<dbReference type="PROSITE" id="PS50885">
    <property type="entry name" value="HAMP"/>
    <property type="match status" value="1"/>
</dbReference>
<feature type="domain" description="HAMP" evidence="15">
    <location>
        <begin position="310"/>
        <end position="362"/>
    </location>
</feature>
<dbReference type="SMART" id="SM00304">
    <property type="entry name" value="HAMP"/>
    <property type="match status" value="1"/>
</dbReference>
<evidence type="ECO:0000256" key="9">
    <source>
        <dbReference type="ARBA" id="ARBA00074306"/>
    </source>
</evidence>
<dbReference type="EC" id="2.7.13.3" evidence="4"/>
<dbReference type="PRINTS" id="PR00344">
    <property type="entry name" value="BCTRLSENSOR"/>
</dbReference>
<dbReference type="InterPro" id="IPR011006">
    <property type="entry name" value="CheY-like_superfamily"/>
</dbReference>
<keyword evidence="12" id="KW-1133">Transmembrane helix</keyword>
<name>B1WQL4_CROS5</name>
<dbReference type="Pfam" id="PF00512">
    <property type="entry name" value="HisKA"/>
    <property type="match status" value="1"/>
</dbReference>
<dbReference type="STRING" id="43989.cce_2375"/>
<dbReference type="Gene3D" id="1.10.287.130">
    <property type="match status" value="1"/>
</dbReference>
<dbReference type="SUPFAM" id="SSF55874">
    <property type="entry name" value="ATPase domain of HSP90 chaperone/DNA topoisomerase II/histidine kinase"/>
    <property type="match status" value="1"/>
</dbReference>
<dbReference type="RefSeq" id="WP_009544930.1">
    <property type="nucleotide sequence ID" value="NC_010546.1"/>
</dbReference>
<evidence type="ECO:0000313" key="16">
    <source>
        <dbReference type="EMBL" id="ACB51725.1"/>
    </source>
</evidence>
<comment type="similarity">
    <text evidence="3">In the N-terminal section; belongs to the phytochrome family.</text>
</comment>
<evidence type="ECO:0000259" key="13">
    <source>
        <dbReference type="PROSITE" id="PS50109"/>
    </source>
</evidence>
<dbReference type="AlphaFoldDB" id="B1WQL4"/>
<dbReference type="SMART" id="SM00448">
    <property type="entry name" value="REC"/>
    <property type="match status" value="1"/>
</dbReference>
<evidence type="ECO:0000256" key="7">
    <source>
        <dbReference type="ARBA" id="ARBA00022777"/>
    </source>
</evidence>
<dbReference type="PROSITE" id="PS50110">
    <property type="entry name" value="RESPONSE_REGULATORY"/>
    <property type="match status" value="1"/>
</dbReference>
<feature type="domain" description="Response regulatory" evidence="14">
    <location>
        <begin position="643"/>
        <end position="759"/>
    </location>
</feature>
<dbReference type="CDD" id="cd06225">
    <property type="entry name" value="HAMP"/>
    <property type="match status" value="1"/>
</dbReference>
<dbReference type="KEGG" id="cyt:cce_2375"/>
<dbReference type="SUPFAM" id="SSF52172">
    <property type="entry name" value="CheY-like"/>
    <property type="match status" value="1"/>
</dbReference>
<comment type="catalytic activity">
    <reaction evidence="1">
        <text>ATP + protein L-histidine = ADP + protein N-phospho-L-histidine.</text>
        <dbReference type="EC" id="2.7.13.3"/>
    </reaction>
</comment>
<evidence type="ECO:0000256" key="11">
    <source>
        <dbReference type="SAM" id="Coils"/>
    </source>
</evidence>
<dbReference type="OrthoDB" id="502671at2"/>
<dbReference type="InterPro" id="IPR036890">
    <property type="entry name" value="HATPase_C_sf"/>
</dbReference>
<dbReference type="Pfam" id="PF00672">
    <property type="entry name" value="HAMP"/>
    <property type="match status" value="1"/>
</dbReference>
<dbReference type="Gene3D" id="3.40.50.2300">
    <property type="match status" value="1"/>
</dbReference>
<evidence type="ECO:0000256" key="1">
    <source>
        <dbReference type="ARBA" id="ARBA00000085"/>
    </source>
</evidence>
<keyword evidence="7" id="KW-0418">Kinase</keyword>
<dbReference type="InterPro" id="IPR036097">
    <property type="entry name" value="HisK_dim/P_sf"/>
</dbReference>
<reference evidence="16 17" key="1">
    <citation type="journal article" date="2008" name="Proc. Natl. Acad. Sci. U.S.A.">
        <title>The genome of Cyanothece 51142, a unicellular diazotrophic cyanobacterium important in the marine nitrogen cycle.</title>
        <authorList>
            <person name="Welsh E.A."/>
            <person name="Liberton M."/>
            <person name="Stoeckel J."/>
            <person name="Loh T."/>
            <person name="Elvitigala T."/>
            <person name="Wang C."/>
            <person name="Wollam A."/>
            <person name="Fulton R.S."/>
            <person name="Clifton S.W."/>
            <person name="Jacobs J.M."/>
            <person name="Aurora R."/>
            <person name="Ghosh B.K."/>
            <person name="Sherman L.A."/>
            <person name="Smith R.D."/>
            <person name="Wilson R.K."/>
            <person name="Pakrasi H.B."/>
        </authorList>
    </citation>
    <scope>NUCLEOTIDE SEQUENCE [LARGE SCALE GENOMIC DNA]</scope>
    <source>
        <strain evidence="17">ATCC 51142 / BH68</strain>
    </source>
</reference>
<evidence type="ECO:0000256" key="2">
    <source>
        <dbReference type="ARBA" id="ARBA00004370"/>
    </source>
</evidence>
<evidence type="ECO:0000256" key="3">
    <source>
        <dbReference type="ARBA" id="ARBA00006402"/>
    </source>
</evidence>
<keyword evidence="12" id="KW-0812">Transmembrane</keyword>
<dbReference type="InterPro" id="IPR003594">
    <property type="entry name" value="HATPase_dom"/>
</dbReference>
<dbReference type="HOGENOM" id="CLU_000445_114_10_3"/>
<evidence type="ECO:0000256" key="4">
    <source>
        <dbReference type="ARBA" id="ARBA00012438"/>
    </source>
</evidence>
<dbReference type="FunFam" id="3.30.565.10:FF:000010">
    <property type="entry name" value="Sensor histidine kinase RcsC"/>
    <property type="match status" value="1"/>
</dbReference>
<dbReference type="InterPro" id="IPR005467">
    <property type="entry name" value="His_kinase_dom"/>
</dbReference>
<accession>B1WQL4</accession>